<name>A0A482JCB9_9CAUD</name>
<proteinExistence type="predicted"/>
<reference evidence="1 2" key="1">
    <citation type="submission" date="2019-02" db="EMBL/GenBank/DDBJ databases">
        <authorList>
            <person name="Dietz N.B."/>
            <person name="Gustafson A.N."/>
            <person name="Shibel H."/>
            <person name="LeBlanc-Straceski J.M."/>
            <person name="Volpe E."/>
            <person name="Copelas N.G."/>
            <person name="Magazzu P."/>
            <person name="Ludwig E.M."/>
            <person name="Giuffre D.J."/>
            <person name="Durgin K.B."/>
            <person name="Little B.A."/>
            <person name="Wetmore K.A."/>
            <person name="Jimenez X."/>
            <person name="Kalinowski P."/>
            <person name="Ronai M.J."/>
            <person name="Aull H.G."/>
            <person name="Garlena R.A."/>
            <person name="Russell D.A."/>
            <person name="Pope W.H."/>
            <person name="Jacobs-Sera D."/>
            <person name="Hatfull G.F."/>
        </authorList>
    </citation>
    <scope>NUCLEOTIDE SEQUENCE [LARGE SCALE GENOMIC DNA]</scope>
</reference>
<evidence type="ECO:0000313" key="2">
    <source>
        <dbReference type="Proteomes" id="UP000295362"/>
    </source>
</evidence>
<dbReference type="Proteomes" id="UP000295362">
    <property type="component" value="Genome"/>
</dbReference>
<dbReference type="EMBL" id="MK494100">
    <property type="protein sequence ID" value="QBP29889.1"/>
    <property type="molecule type" value="Genomic_DNA"/>
</dbReference>
<sequence>MKGQDMTCQIPCSSLARPCACDHAKREQSADRAEAIRSRLSRTDDQLRGALRLAREAHELSKQDHEHNDERLGRIVALLEVVSAENIHECHRWRDYAHARGHC</sequence>
<evidence type="ECO:0000313" key="1">
    <source>
        <dbReference type="EMBL" id="QBP29889.1"/>
    </source>
</evidence>
<gene>
    <name evidence="1" type="primary">116</name>
    <name evidence="1" type="ORF">SEQ_HALENA_116</name>
</gene>
<organism evidence="1 2">
    <name type="scientific">Mycobacterium phage Halena</name>
    <dbReference type="NCBI Taxonomy" id="2517952"/>
    <lineage>
        <taxon>Viruses</taxon>
        <taxon>Duplodnaviria</taxon>
        <taxon>Heunggongvirae</taxon>
        <taxon>Uroviricota</taxon>
        <taxon>Caudoviricetes</taxon>
        <taxon>Vilmaviridae</taxon>
        <taxon>Lclasvirinae</taxon>
        <taxon>Bronvirus</taxon>
        <taxon>Bronvirus bron</taxon>
        <taxon>Mycobacterium virus Bron</taxon>
    </lineage>
</organism>
<accession>A0A482JCB9</accession>
<protein>
    <submittedName>
        <fullName evidence="1">Uncharacterized protein</fullName>
    </submittedName>
</protein>